<gene>
    <name evidence="6" type="ORF">Aiant_82840</name>
</gene>
<dbReference type="InterPro" id="IPR036388">
    <property type="entry name" value="WH-like_DNA-bd_sf"/>
</dbReference>
<feature type="domain" description="OmpR/PhoB-type" evidence="5">
    <location>
        <begin position="127"/>
        <end position="225"/>
    </location>
</feature>
<dbReference type="InterPro" id="IPR039420">
    <property type="entry name" value="WalR-like"/>
</dbReference>
<reference evidence="6 7" key="1">
    <citation type="submission" date="2020-08" db="EMBL/GenBank/DDBJ databases">
        <title>Whole genome shotgun sequence of Actinoplanes ianthinogenes NBRC 13996.</title>
        <authorList>
            <person name="Komaki H."/>
            <person name="Tamura T."/>
        </authorList>
    </citation>
    <scope>NUCLEOTIDE SEQUENCE [LARGE SCALE GENOMIC DNA]</scope>
    <source>
        <strain evidence="6 7">NBRC 13996</strain>
    </source>
</reference>
<evidence type="ECO:0000256" key="1">
    <source>
        <dbReference type="ARBA" id="ARBA00023125"/>
    </source>
</evidence>
<name>A0ABM7M7M1_9ACTN</name>
<evidence type="ECO:0000313" key="7">
    <source>
        <dbReference type="Proteomes" id="UP000676967"/>
    </source>
</evidence>
<feature type="DNA-binding region" description="OmpR/PhoB-type" evidence="3">
    <location>
        <begin position="127"/>
        <end position="225"/>
    </location>
</feature>
<dbReference type="Gene3D" id="1.10.10.10">
    <property type="entry name" value="Winged helix-like DNA-binding domain superfamily/Winged helix DNA-binding domain"/>
    <property type="match status" value="1"/>
</dbReference>
<dbReference type="InterPro" id="IPR001867">
    <property type="entry name" value="OmpR/PhoB-type_DNA-bd"/>
</dbReference>
<accession>A0ABM7M7M1</accession>
<organism evidence="6 7">
    <name type="scientific">Actinoplanes ianthinogenes</name>
    <dbReference type="NCBI Taxonomy" id="122358"/>
    <lineage>
        <taxon>Bacteria</taxon>
        <taxon>Bacillati</taxon>
        <taxon>Actinomycetota</taxon>
        <taxon>Actinomycetes</taxon>
        <taxon>Micromonosporales</taxon>
        <taxon>Micromonosporaceae</taxon>
        <taxon>Actinoplanes</taxon>
    </lineage>
</organism>
<protein>
    <submittedName>
        <fullName evidence="6">DNA-binding response regulator</fullName>
    </submittedName>
</protein>
<dbReference type="EMBL" id="AP023356">
    <property type="protein sequence ID" value="BCJ47627.1"/>
    <property type="molecule type" value="Genomic_DNA"/>
</dbReference>
<dbReference type="Proteomes" id="UP000676967">
    <property type="component" value="Chromosome"/>
</dbReference>
<evidence type="ECO:0000259" key="5">
    <source>
        <dbReference type="PROSITE" id="PS51755"/>
    </source>
</evidence>
<dbReference type="PANTHER" id="PTHR48111:SF36">
    <property type="entry name" value="TRANSCRIPTIONAL REGULATORY PROTEIN CUTR"/>
    <property type="match status" value="1"/>
</dbReference>
<dbReference type="GO" id="GO:0003677">
    <property type="term" value="F:DNA binding"/>
    <property type="evidence" value="ECO:0007669"/>
    <property type="project" value="UniProtKB-KW"/>
</dbReference>
<dbReference type="InterPro" id="IPR011006">
    <property type="entry name" value="CheY-like_superfamily"/>
</dbReference>
<dbReference type="SUPFAM" id="SSF52172">
    <property type="entry name" value="CheY-like"/>
    <property type="match status" value="1"/>
</dbReference>
<dbReference type="PROSITE" id="PS51755">
    <property type="entry name" value="OMPR_PHOB"/>
    <property type="match status" value="1"/>
</dbReference>
<evidence type="ECO:0000259" key="4">
    <source>
        <dbReference type="PROSITE" id="PS50110"/>
    </source>
</evidence>
<dbReference type="Gene3D" id="6.10.250.690">
    <property type="match status" value="1"/>
</dbReference>
<dbReference type="CDD" id="cd00383">
    <property type="entry name" value="trans_reg_C"/>
    <property type="match status" value="1"/>
</dbReference>
<sequence length="227" mass="25188">MRVLVVEDEIAMAETIRDGLAPEGFTVDLVHDGAEGLWTATEKPHGAYDVIMLDIMLPGLNGYEVCRQLRAREVWTPILMLTAKDGEYDQADGLDLGADDYLTKPFSFVVLIARLRALIRRGAPERPAVLRAGDLTLDPAERRVARGGTAVAVTPREFALLEFLMRHRGQAMTKTAIIENVWDAHFDGDPNIVEVYIGYLRKKIDHPFGRTAIETVRGAGYRLADDG</sequence>
<keyword evidence="1 3" id="KW-0238">DNA-binding</keyword>
<dbReference type="SMART" id="SM00448">
    <property type="entry name" value="REC"/>
    <property type="match status" value="1"/>
</dbReference>
<keyword evidence="7" id="KW-1185">Reference proteome</keyword>
<dbReference type="Gene3D" id="3.40.50.2300">
    <property type="match status" value="1"/>
</dbReference>
<dbReference type="Pfam" id="PF00486">
    <property type="entry name" value="Trans_reg_C"/>
    <property type="match status" value="1"/>
</dbReference>
<dbReference type="PANTHER" id="PTHR48111">
    <property type="entry name" value="REGULATOR OF RPOS"/>
    <property type="match status" value="1"/>
</dbReference>
<evidence type="ECO:0000256" key="2">
    <source>
        <dbReference type="PROSITE-ProRule" id="PRU00169"/>
    </source>
</evidence>
<dbReference type="Pfam" id="PF00072">
    <property type="entry name" value="Response_reg"/>
    <property type="match status" value="1"/>
</dbReference>
<feature type="domain" description="Response regulatory" evidence="4">
    <location>
        <begin position="2"/>
        <end position="119"/>
    </location>
</feature>
<dbReference type="PROSITE" id="PS50110">
    <property type="entry name" value="RESPONSE_REGULATORY"/>
    <property type="match status" value="1"/>
</dbReference>
<evidence type="ECO:0000313" key="6">
    <source>
        <dbReference type="EMBL" id="BCJ47627.1"/>
    </source>
</evidence>
<dbReference type="SMART" id="SM00862">
    <property type="entry name" value="Trans_reg_C"/>
    <property type="match status" value="1"/>
</dbReference>
<dbReference type="InterPro" id="IPR001789">
    <property type="entry name" value="Sig_transdc_resp-reg_receiver"/>
</dbReference>
<evidence type="ECO:0000256" key="3">
    <source>
        <dbReference type="PROSITE-ProRule" id="PRU01091"/>
    </source>
</evidence>
<proteinExistence type="predicted"/>
<dbReference type="RefSeq" id="WP_189330016.1">
    <property type="nucleotide sequence ID" value="NZ_AP023356.1"/>
</dbReference>
<keyword evidence="2" id="KW-0597">Phosphoprotein</keyword>
<feature type="modified residue" description="4-aspartylphosphate" evidence="2">
    <location>
        <position position="54"/>
    </location>
</feature>